<dbReference type="EMBL" id="PKLZ01000001">
    <property type="protein sequence ID" value="PLW84416.1"/>
    <property type="molecule type" value="Genomic_DNA"/>
</dbReference>
<dbReference type="RefSeq" id="WP_101520050.1">
    <property type="nucleotide sequence ID" value="NZ_PKLZ01000001.1"/>
</dbReference>
<dbReference type="Proteomes" id="UP000234845">
    <property type="component" value="Unassembled WGS sequence"/>
</dbReference>
<evidence type="ECO:0000259" key="2">
    <source>
        <dbReference type="Pfam" id="PF02308"/>
    </source>
</evidence>
<dbReference type="OrthoDB" id="9813718at2"/>
<dbReference type="InterPro" id="IPR049177">
    <property type="entry name" value="MgtC_SapB_SrpB_YhiD_N"/>
</dbReference>
<dbReference type="AlphaFoldDB" id="A0A2N5Y7N9"/>
<feature type="transmembrane region" description="Helical" evidence="1">
    <location>
        <begin position="406"/>
        <end position="426"/>
    </location>
</feature>
<feature type="domain" description="DUF4010" evidence="3">
    <location>
        <begin position="190"/>
        <end position="398"/>
    </location>
</feature>
<protein>
    <submittedName>
        <fullName evidence="4">Uncharacterized protein</fullName>
    </submittedName>
</protein>
<feature type="transmembrane region" description="Helical" evidence="1">
    <location>
        <begin position="246"/>
        <end position="269"/>
    </location>
</feature>
<dbReference type="InterPro" id="IPR025105">
    <property type="entry name" value="DUF4010"/>
</dbReference>
<feature type="transmembrane region" description="Helical" evidence="1">
    <location>
        <begin position="45"/>
        <end position="63"/>
    </location>
</feature>
<dbReference type="Pfam" id="PF02308">
    <property type="entry name" value="MgtC"/>
    <property type="match status" value="1"/>
</dbReference>
<feature type="transmembrane region" description="Helical" evidence="1">
    <location>
        <begin position="344"/>
        <end position="363"/>
    </location>
</feature>
<evidence type="ECO:0000313" key="5">
    <source>
        <dbReference type="Proteomes" id="UP000234845"/>
    </source>
</evidence>
<sequence>MDYSEVLNHFANLGLALAIGLLIGSERGWHRRNYAEGERVAGIRTFALMALLGALVAASGQHFAPKWAVLASALAFMPLAFLLVVGYVLETRRNGDLSITTPVAAMATFWLGTMPVLGLALPAAASAVVLTLLLHLKGKLHHWLEVLDHQELLGTLQFLLLSVVLLPLLPNREFGPWGSLNPWELWWMVVLISGLSMLGYFAMRIVGPGRGVLVTSLAGGLASSTAVTVSLSRLHRDQLPGATTMISSGILLACSTMYARIAVVVFVINRDLLPATIPAIAAGFLALLGIALWRMFRVRGSRESESPAIKNPLQLLTALQFGLLLAIVMVASEALQQWYGEAGLYVLAVLTGTTDVDAIVLSLAPRAQDSLGTDVAVMSISLAAATNTIMKGVYCRWIAGPGLGNKVLVPTVVTAALVLAFAAITIW</sequence>
<gene>
    <name evidence="4" type="ORF">CWI75_03500</name>
</gene>
<keyword evidence="1" id="KW-0472">Membrane</keyword>
<accession>A0A2N5Y7N9</accession>
<feature type="transmembrane region" description="Helical" evidence="1">
    <location>
        <begin position="313"/>
        <end position="332"/>
    </location>
</feature>
<feature type="transmembrane region" description="Helical" evidence="1">
    <location>
        <begin position="69"/>
        <end position="89"/>
    </location>
</feature>
<feature type="transmembrane region" description="Helical" evidence="1">
    <location>
        <begin position="109"/>
        <end position="132"/>
    </location>
</feature>
<dbReference type="PANTHER" id="PTHR39084:SF1">
    <property type="entry name" value="DUF4010 DOMAIN-CONTAINING PROTEIN"/>
    <property type="match status" value="1"/>
</dbReference>
<dbReference type="Pfam" id="PF13194">
    <property type="entry name" value="DUF4010"/>
    <property type="match status" value="1"/>
</dbReference>
<reference evidence="5" key="1">
    <citation type="submission" date="2017-11" db="EMBL/GenBank/DDBJ databases">
        <title>The draft genome sequence of Chromatocurvus sp. F02.</title>
        <authorList>
            <person name="Du Z.-J."/>
            <person name="Chang Y.-Q."/>
        </authorList>
    </citation>
    <scope>NUCLEOTIDE SEQUENCE [LARGE SCALE GENOMIC DNA]</scope>
    <source>
        <strain evidence="5">F02</strain>
    </source>
</reference>
<organism evidence="4 5">
    <name type="scientific">Kineobactrum sediminis</name>
    <dbReference type="NCBI Taxonomy" id="1905677"/>
    <lineage>
        <taxon>Bacteria</taxon>
        <taxon>Pseudomonadati</taxon>
        <taxon>Pseudomonadota</taxon>
        <taxon>Gammaproteobacteria</taxon>
        <taxon>Cellvibrionales</taxon>
        <taxon>Halieaceae</taxon>
        <taxon>Kineobactrum</taxon>
    </lineage>
</organism>
<evidence type="ECO:0000259" key="3">
    <source>
        <dbReference type="Pfam" id="PF13194"/>
    </source>
</evidence>
<keyword evidence="1" id="KW-0812">Transmembrane</keyword>
<name>A0A2N5Y7N9_9GAMM</name>
<feature type="domain" description="MgtC/SapB/SrpB/YhiD N-terminal" evidence="2">
    <location>
        <begin position="13"/>
        <end position="142"/>
    </location>
</feature>
<evidence type="ECO:0000313" key="4">
    <source>
        <dbReference type="EMBL" id="PLW84416.1"/>
    </source>
</evidence>
<feature type="transmembrane region" description="Helical" evidence="1">
    <location>
        <begin position="6"/>
        <end position="24"/>
    </location>
</feature>
<proteinExistence type="predicted"/>
<evidence type="ECO:0000256" key="1">
    <source>
        <dbReference type="SAM" id="Phobius"/>
    </source>
</evidence>
<keyword evidence="1" id="KW-1133">Transmembrane helix</keyword>
<feature type="transmembrane region" description="Helical" evidence="1">
    <location>
        <begin position="212"/>
        <end position="234"/>
    </location>
</feature>
<dbReference type="PANTHER" id="PTHR39084">
    <property type="entry name" value="MEMBRANE PROTEIN-RELATED"/>
    <property type="match status" value="1"/>
</dbReference>
<comment type="caution">
    <text evidence="4">The sequence shown here is derived from an EMBL/GenBank/DDBJ whole genome shotgun (WGS) entry which is preliminary data.</text>
</comment>
<feature type="transmembrane region" description="Helical" evidence="1">
    <location>
        <begin position="275"/>
        <end position="293"/>
    </location>
</feature>
<feature type="transmembrane region" description="Helical" evidence="1">
    <location>
        <begin position="375"/>
        <end position="394"/>
    </location>
</feature>
<feature type="transmembrane region" description="Helical" evidence="1">
    <location>
        <begin position="185"/>
        <end position="206"/>
    </location>
</feature>
<keyword evidence="5" id="KW-1185">Reference proteome</keyword>